<feature type="domain" description="Large ribosomal subunit protein uL5 N-terminal" evidence="1">
    <location>
        <begin position="1"/>
        <end position="50"/>
    </location>
</feature>
<gene>
    <name evidence="2" type="ORF">BD410DRAFT_681943</name>
</gene>
<dbReference type="OrthoDB" id="1734943at2759"/>
<organism evidence="2 3">
    <name type="scientific">Rickenella mellea</name>
    <dbReference type="NCBI Taxonomy" id="50990"/>
    <lineage>
        <taxon>Eukaryota</taxon>
        <taxon>Fungi</taxon>
        <taxon>Dikarya</taxon>
        <taxon>Basidiomycota</taxon>
        <taxon>Agaricomycotina</taxon>
        <taxon>Agaricomycetes</taxon>
        <taxon>Hymenochaetales</taxon>
        <taxon>Rickenellaceae</taxon>
        <taxon>Rickenella</taxon>
    </lineage>
</organism>
<proteinExistence type="predicted"/>
<evidence type="ECO:0000313" key="2">
    <source>
        <dbReference type="EMBL" id="TDL13671.1"/>
    </source>
</evidence>
<dbReference type="InterPro" id="IPR022803">
    <property type="entry name" value="Ribosomal_uL5_dom_sf"/>
</dbReference>
<protein>
    <recommendedName>
        <fullName evidence="1">Large ribosomal subunit protein uL5 N-terminal domain-containing protein</fullName>
    </recommendedName>
</protein>
<sequence>NPMKDLRIDKLVISISVGKSNDQLTQASKVPDHQTPVTSKARFTMRTFGI</sequence>
<evidence type="ECO:0000313" key="3">
    <source>
        <dbReference type="Proteomes" id="UP000294933"/>
    </source>
</evidence>
<accession>A0A4Y7PF60</accession>
<dbReference type="EMBL" id="ML170500">
    <property type="protein sequence ID" value="TDL13671.1"/>
    <property type="molecule type" value="Genomic_DNA"/>
</dbReference>
<dbReference type="InterPro" id="IPR031310">
    <property type="entry name" value="Ribosomal_uL5_N"/>
</dbReference>
<dbReference type="AlphaFoldDB" id="A0A4Y7PF60"/>
<dbReference type="SUPFAM" id="SSF55282">
    <property type="entry name" value="RL5-like"/>
    <property type="match status" value="1"/>
</dbReference>
<keyword evidence="3" id="KW-1185">Reference proteome</keyword>
<reference evidence="2 3" key="1">
    <citation type="submission" date="2018-06" db="EMBL/GenBank/DDBJ databases">
        <title>A transcriptomic atlas of mushroom development highlights an independent origin of complex multicellularity.</title>
        <authorList>
            <consortium name="DOE Joint Genome Institute"/>
            <person name="Krizsan K."/>
            <person name="Almasi E."/>
            <person name="Merenyi Z."/>
            <person name="Sahu N."/>
            <person name="Viragh M."/>
            <person name="Koszo T."/>
            <person name="Mondo S."/>
            <person name="Kiss B."/>
            <person name="Balint B."/>
            <person name="Kues U."/>
            <person name="Barry K."/>
            <person name="Hegedus J.C."/>
            <person name="Henrissat B."/>
            <person name="Johnson J."/>
            <person name="Lipzen A."/>
            <person name="Ohm R."/>
            <person name="Nagy I."/>
            <person name="Pangilinan J."/>
            <person name="Yan J."/>
            <person name="Xiong Y."/>
            <person name="Grigoriev I.V."/>
            <person name="Hibbett D.S."/>
            <person name="Nagy L.G."/>
        </authorList>
    </citation>
    <scope>NUCLEOTIDE SEQUENCE [LARGE SCALE GENOMIC DNA]</scope>
    <source>
        <strain evidence="2 3">SZMC22713</strain>
    </source>
</reference>
<evidence type="ECO:0000259" key="1">
    <source>
        <dbReference type="Pfam" id="PF00281"/>
    </source>
</evidence>
<dbReference type="STRING" id="50990.A0A4Y7PF60"/>
<feature type="non-terminal residue" evidence="2">
    <location>
        <position position="50"/>
    </location>
</feature>
<dbReference type="Pfam" id="PF00281">
    <property type="entry name" value="Ribosomal_L5"/>
    <property type="match status" value="1"/>
</dbReference>
<name>A0A4Y7PF60_9AGAM</name>
<feature type="non-terminal residue" evidence="2">
    <location>
        <position position="1"/>
    </location>
</feature>
<dbReference type="Proteomes" id="UP000294933">
    <property type="component" value="Unassembled WGS sequence"/>
</dbReference>
<dbReference type="Gene3D" id="3.30.1440.10">
    <property type="match status" value="1"/>
</dbReference>
<dbReference type="VEuPathDB" id="FungiDB:BD410DRAFT_681943"/>